<evidence type="ECO:0000256" key="3">
    <source>
        <dbReference type="ARBA" id="ARBA00022692"/>
    </source>
</evidence>
<dbReference type="Pfam" id="PF13726">
    <property type="entry name" value="Na_H_antiport_2"/>
    <property type="match status" value="1"/>
</dbReference>
<keyword evidence="10" id="KW-1185">Reference proteome</keyword>
<keyword evidence="2" id="KW-1003">Cell membrane</keyword>
<evidence type="ECO:0000259" key="8">
    <source>
        <dbReference type="Pfam" id="PF13726"/>
    </source>
</evidence>
<feature type="transmembrane region" description="Helical" evidence="6">
    <location>
        <begin position="50"/>
        <end position="71"/>
    </location>
</feature>
<dbReference type="PRINTS" id="PR00173">
    <property type="entry name" value="EDTRNSPORT"/>
</dbReference>
<comment type="caution">
    <text evidence="9">The sequence shown here is derived from an EMBL/GenBank/DDBJ whole genome shotgun (WGS) entry which is preliminary data.</text>
</comment>
<evidence type="ECO:0000259" key="7">
    <source>
        <dbReference type="Pfam" id="PF03553"/>
    </source>
</evidence>
<evidence type="ECO:0000256" key="5">
    <source>
        <dbReference type="ARBA" id="ARBA00023136"/>
    </source>
</evidence>
<feature type="transmembrane region" description="Helical" evidence="6">
    <location>
        <begin position="103"/>
        <end position="134"/>
    </location>
</feature>
<feature type="domain" description="Na+/H+ antiporter NhaC-like C-terminal" evidence="7">
    <location>
        <begin position="151"/>
        <end position="442"/>
    </location>
</feature>
<keyword evidence="5 6" id="KW-0472">Membrane</keyword>
<dbReference type="InterPro" id="IPR052576">
    <property type="entry name" value="AA_Transporter-Related"/>
</dbReference>
<dbReference type="PANTHER" id="PTHR37821">
    <property type="entry name" value="AMINO ACID TRANSPORTER YUIF-RELATED"/>
    <property type="match status" value="1"/>
</dbReference>
<reference evidence="9" key="1">
    <citation type="submission" date="2020-03" db="EMBL/GenBank/DDBJ databases">
        <authorList>
            <person name="Guo F."/>
        </authorList>
    </citation>
    <scope>NUCLEOTIDE SEQUENCE</scope>
    <source>
        <strain evidence="9">JCM 30134</strain>
    </source>
</reference>
<evidence type="ECO:0000313" key="9">
    <source>
        <dbReference type="EMBL" id="NHO66172.1"/>
    </source>
</evidence>
<keyword evidence="3 6" id="KW-0812">Transmembrane</keyword>
<feature type="transmembrane region" description="Helical" evidence="6">
    <location>
        <begin position="340"/>
        <end position="358"/>
    </location>
</feature>
<feature type="transmembrane region" description="Helical" evidence="6">
    <location>
        <begin position="430"/>
        <end position="447"/>
    </location>
</feature>
<organism evidence="9 10">
    <name type="scientific">Pseudomaricurvus hydrocarbonicus</name>
    <dbReference type="NCBI Taxonomy" id="1470433"/>
    <lineage>
        <taxon>Bacteria</taxon>
        <taxon>Pseudomonadati</taxon>
        <taxon>Pseudomonadota</taxon>
        <taxon>Gammaproteobacteria</taxon>
        <taxon>Cellvibrionales</taxon>
        <taxon>Cellvibrionaceae</taxon>
        <taxon>Pseudomaricurvus</taxon>
    </lineage>
</organism>
<feature type="transmembrane region" description="Helical" evidence="6">
    <location>
        <begin position="370"/>
        <end position="395"/>
    </location>
</feature>
<feature type="transmembrane region" description="Helical" evidence="6">
    <location>
        <begin position="270"/>
        <end position="288"/>
    </location>
</feature>
<evidence type="ECO:0000256" key="1">
    <source>
        <dbReference type="ARBA" id="ARBA00004651"/>
    </source>
</evidence>
<evidence type="ECO:0000256" key="6">
    <source>
        <dbReference type="SAM" id="Phobius"/>
    </source>
</evidence>
<dbReference type="RefSeq" id="WP_167186492.1">
    <property type="nucleotide sequence ID" value="NZ_JAAONZ010000007.1"/>
</dbReference>
<dbReference type="EMBL" id="JAAONZ010000007">
    <property type="protein sequence ID" value="NHO66172.1"/>
    <property type="molecule type" value="Genomic_DNA"/>
</dbReference>
<gene>
    <name evidence="9" type="ORF">G8770_11500</name>
</gene>
<feature type="domain" description="Putative Na+/H+ antiporter N-terminal" evidence="8">
    <location>
        <begin position="2"/>
        <end position="87"/>
    </location>
</feature>
<evidence type="ECO:0000313" key="10">
    <source>
        <dbReference type="Proteomes" id="UP000787472"/>
    </source>
</evidence>
<accession>A0A9E5ML07</accession>
<dbReference type="Proteomes" id="UP000787472">
    <property type="component" value="Unassembled WGS sequence"/>
</dbReference>
<dbReference type="InterPro" id="IPR032813">
    <property type="entry name" value="Na_H_antiport_N"/>
</dbReference>
<evidence type="ECO:0000256" key="2">
    <source>
        <dbReference type="ARBA" id="ARBA00022475"/>
    </source>
</evidence>
<feature type="transmembrane region" description="Helical" evidence="6">
    <location>
        <begin position="191"/>
        <end position="215"/>
    </location>
</feature>
<dbReference type="AlphaFoldDB" id="A0A9E5ML07"/>
<dbReference type="InterPro" id="IPR018461">
    <property type="entry name" value="Na/H_Antiport_NhaC-like_C"/>
</dbReference>
<keyword evidence="4 6" id="KW-1133">Transmembrane helix</keyword>
<feature type="transmembrane region" description="Helical" evidence="6">
    <location>
        <begin position="146"/>
        <end position="171"/>
    </location>
</feature>
<dbReference type="Pfam" id="PF03553">
    <property type="entry name" value="Na_H_antiporter"/>
    <property type="match status" value="1"/>
</dbReference>
<sequence>MNAVIVAVGIMLGLSLLRINVVLSLTLGGLAGGLIGGLSLENSITEFSNGLGGGAAVALSYALLGAFAVAIEMSGLPDVMAAKVHSLLAGESTPKQQARLKSLLLFLILVVAVCSQNLVPVHIAFIPILIPPLLHILQEFKLDRRLIACILTFGLTMPYMIMPIGFGGIFMNEILFRQLQDNGVPNIDSSMIPVAMSLPVTGMALGLLVAVFFSYRRPRDYQLHPIETPDDAVKSQAGTSAHPPSRKIWMTVGAILLAFAAQLATSSIIVGALVGYIVFLAGGIVHLRESNDVVINGMKMMAQIGFVMIAAAGFSSVIKATGDVSTLVATSSVLIGDNQALAALAMLVIGLLITMGIGSSFSTVPIIAAVYAPLALQLGFSPLATIALVGTAGALGDAGSPASDSTLGPTMGLNADGQHDHIWDSVVPTFIHYNIPLIIFGWAAAMIL</sequence>
<dbReference type="PANTHER" id="PTHR37821:SF1">
    <property type="entry name" value="AMINO ACID TRANSPORTER YUIF-RELATED"/>
    <property type="match status" value="1"/>
</dbReference>
<comment type="subcellular location">
    <subcellularLocation>
        <location evidence="1">Cell membrane</location>
        <topology evidence="1">Multi-pass membrane protein</topology>
    </subcellularLocation>
</comment>
<protein>
    <submittedName>
        <fullName evidence="9">TRAP transporter large permease subunit</fullName>
    </submittedName>
</protein>
<evidence type="ECO:0000256" key="4">
    <source>
        <dbReference type="ARBA" id="ARBA00022989"/>
    </source>
</evidence>
<feature type="transmembrane region" description="Helical" evidence="6">
    <location>
        <begin position="6"/>
        <end position="38"/>
    </location>
</feature>
<feature type="transmembrane region" description="Helical" evidence="6">
    <location>
        <begin position="300"/>
        <end position="320"/>
    </location>
</feature>
<name>A0A9E5ML07_9GAMM</name>
<dbReference type="GO" id="GO:0005886">
    <property type="term" value="C:plasma membrane"/>
    <property type="evidence" value="ECO:0007669"/>
    <property type="project" value="UniProtKB-SubCell"/>
</dbReference>
<proteinExistence type="predicted"/>